<evidence type="ECO:0000256" key="1">
    <source>
        <dbReference type="ARBA" id="ARBA00005234"/>
    </source>
</evidence>
<organism evidence="5 6">
    <name type="scientific">Pseudoloma neurophilia</name>
    <dbReference type="NCBI Taxonomy" id="146866"/>
    <lineage>
        <taxon>Eukaryota</taxon>
        <taxon>Fungi</taxon>
        <taxon>Fungi incertae sedis</taxon>
        <taxon>Microsporidia</taxon>
        <taxon>Pseudoloma</taxon>
    </lineage>
</organism>
<name>A0A0R0LZZ4_9MICR</name>
<evidence type="ECO:0000259" key="4">
    <source>
        <dbReference type="PROSITE" id="PS50600"/>
    </source>
</evidence>
<dbReference type="GO" id="GO:0008234">
    <property type="term" value="F:cysteine-type peptidase activity"/>
    <property type="evidence" value="ECO:0007669"/>
    <property type="project" value="InterPro"/>
</dbReference>
<dbReference type="EMBL" id="LGUB01000020">
    <property type="protein sequence ID" value="KRH94886.1"/>
    <property type="molecule type" value="Genomic_DNA"/>
</dbReference>
<accession>A0A0R0LZZ4</accession>
<dbReference type="SUPFAM" id="SSF54001">
    <property type="entry name" value="Cysteine proteinases"/>
    <property type="match status" value="1"/>
</dbReference>
<dbReference type="Proteomes" id="UP000051530">
    <property type="component" value="Unassembled WGS sequence"/>
</dbReference>
<dbReference type="PROSITE" id="PS50600">
    <property type="entry name" value="ULP_PROTEASE"/>
    <property type="match status" value="1"/>
</dbReference>
<dbReference type="GO" id="GO:0006508">
    <property type="term" value="P:proteolysis"/>
    <property type="evidence" value="ECO:0007669"/>
    <property type="project" value="UniProtKB-KW"/>
</dbReference>
<comment type="caution">
    <text evidence="5">The sequence shown here is derived from an EMBL/GenBank/DDBJ whole genome shotgun (WGS) entry which is preliminary data.</text>
</comment>
<evidence type="ECO:0000256" key="2">
    <source>
        <dbReference type="ARBA" id="ARBA00022670"/>
    </source>
</evidence>
<keyword evidence="6" id="KW-1185">Reference proteome</keyword>
<reference evidence="5 6" key="1">
    <citation type="submission" date="2015-07" db="EMBL/GenBank/DDBJ databases">
        <title>The genome of Pseudoloma neurophilia, a relevant intracellular parasite of the zebrafish.</title>
        <authorList>
            <person name="Ndikumana S."/>
            <person name="Pelin A."/>
            <person name="Sanders J."/>
            <person name="Corradi N."/>
        </authorList>
    </citation>
    <scope>NUCLEOTIDE SEQUENCE [LARGE SCALE GENOMIC DNA]</scope>
    <source>
        <strain evidence="5 6">MK1</strain>
    </source>
</reference>
<dbReference type="InterPro" id="IPR038765">
    <property type="entry name" value="Papain-like_cys_pep_sf"/>
</dbReference>
<dbReference type="VEuPathDB" id="MicrosporidiaDB:M153_1170008382"/>
<comment type="similarity">
    <text evidence="1">Belongs to the peptidase C48 family.</text>
</comment>
<sequence>MKQKIKTLTIDINEHLSIFKKEWFTDRTVDFFFELLSAYALEEKNLLVFSFSSLFYPLLQKNSNYNNIHDFFINIFDYDLVLFPTCANFHWYLIELNVKKIRFQFMTHKMRRRMIAEPTLLIQVYAH</sequence>
<evidence type="ECO:0000256" key="3">
    <source>
        <dbReference type="ARBA" id="ARBA00022801"/>
    </source>
</evidence>
<dbReference type="AlphaFoldDB" id="A0A0R0LZZ4"/>
<dbReference type="GO" id="GO:0019783">
    <property type="term" value="F:ubiquitin-like protein peptidase activity"/>
    <property type="evidence" value="ECO:0007669"/>
    <property type="project" value="UniProtKB-ARBA"/>
</dbReference>
<keyword evidence="3" id="KW-0378">Hydrolase</keyword>
<dbReference type="Gene3D" id="3.40.395.10">
    <property type="entry name" value="Adenoviral Proteinase, Chain A"/>
    <property type="match status" value="1"/>
</dbReference>
<dbReference type="InterPro" id="IPR003653">
    <property type="entry name" value="Peptidase_C48_C"/>
</dbReference>
<evidence type="ECO:0000313" key="5">
    <source>
        <dbReference type="EMBL" id="KRH94886.1"/>
    </source>
</evidence>
<evidence type="ECO:0000313" key="6">
    <source>
        <dbReference type="Proteomes" id="UP000051530"/>
    </source>
</evidence>
<feature type="domain" description="Ubiquitin-like protease family profile" evidence="4">
    <location>
        <begin position="8"/>
        <end position="127"/>
    </location>
</feature>
<proteinExistence type="inferred from homology"/>
<gene>
    <name evidence="5" type="ORF">M153_1170008382</name>
</gene>
<protein>
    <submittedName>
        <fullName evidence="5">SUMO-1-specific protease</fullName>
    </submittedName>
</protein>
<keyword evidence="2 5" id="KW-0645">Protease</keyword>